<dbReference type="Proteomes" id="UP001364695">
    <property type="component" value="Unassembled WGS sequence"/>
</dbReference>
<organism evidence="1 2">
    <name type="scientific">Amphibiibacter pelophylacis</name>
    <dbReference type="NCBI Taxonomy" id="1799477"/>
    <lineage>
        <taxon>Bacteria</taxon>
        <taxon>Pseudomonadati</taxon>
        <taxon>Pseudomonadota</taxon>
        <taxon>Betaproteobacteria</taxon>
        <taxon>Burkholderiales</taxon>
        <taxon>Sphaerotilaceae</taxon>
        <taxon>Amphibiibacter</taxon>
    </lineage>
</organism>
<gene>
    <name evidence="1" type="ORF">RV045_03585</name>
</gene>
<dbReference type="EMBL" id="JAWDIE010000004">
    <property type="protein sequence ID" value="MEJ7137512.1"/>
    <property type="molecule type" value="Genomic_DNA"/>
</dbReference>
<protein>
    <submittedName>
        <fullName evidence="1">VanZ family protein</fullName>
    </submittedName>
</protein>
<accession>A0ACC6NZV6</accession>
<sequence length="125" mass="13685">MKLSFLSDPERAQRPWRLVFVAGLCATLVLALVPSVPEALSTGWDKSNHVLAFFVLTVLGCLAFPRHRSVPLALLVLFGVAIEVLQALTPTRQSDWHDVVADVIGIVLALLVMPLILRLVPAARR</sequence>
<evidence type="ECO:0000313" key="1">
    <source>
        <dbReference type="EMBL" id="MEJ7137512.1"/>
    </source>
</evidence>
<comment type="caution">
    <text evidence="1">The sequence shown here is derived from an EMBL/GenBank/DDBJ whole genome shotgun (WGS) entry which is preliminary data.</text>
</comment>
<name>A0ACC6NZV6_9BURK</name>
<evidence type="ECO:0000313" key="2">
    <source>
        <dbReference type="Proteomes" id="UP001364695"/>
    </source>
</evidence>
<keyword evidence="2" id="KW-1185">Reference proteome</keyword>
<proteinExistence type="predicted"/>
<reference evidence="1" key="1">
    <citation type="submission" date="2023-10" db="EMBL/GenBank/DDBJ databases">
        <title>Amphibacter perezi, gen. nov., sp. nov. a novel taxa of the family Comamonadaceae, class Betaproteobacteria isolated from the skin microbiota of Pelophylax perezi from different populations.</title>
        <authorList>
            <person name="Costa S."/>
            <person name="Proenca D.N."/>
            <person name="Lopes I."/>
            <person name="Morais P.V."/>
        </authorList>
    </citation>
    <scope>NUCLEOTIDE SEQUENCE</scope>
    <source>
        <strain evidence="1">SL12-8</strain>
    </source>
</reference>